<gene>
    <name evidence="1" type="ORF">UFOVP602_16</name>
</gene>
<evidence type="ECO:0000313" key="1">
    <source>
        <dbReference type="EMBL" id="CAB4152643.1"/>
    </source>
</evidence>
<protein>
    <submittedName>
        <fullName evidence="1">Uncharacterized protein</fullName>
    </submittedName>
</protein>
<name>A0A6J5N5T4_9CAUD</name>
<reference evidence="1" key="1">
    <citation type="submission" date="2020-04" db="EMBL/GenBank/DDBJ databases">
        <authorList>
            <person name="Chiriac C."/>
            <person name="Salcher M."/>
            <person name="Ghai R."/>
            <person name="Kavagutti S V."/>
        </authorList>
    </citation>
    <scope>NUCLEOTIDE SEQUENCE</scope>
</reference>
<organism evidence="1">
    <name type="scientific">uncultured Caudovirales phage</name>
    <dbReference type="NCBI Taxonomy" id="2100421"/>
    <lineage>
        <taxon>Viruses</taxon>
        <taxon>Duplodnaviria</taxon>
        <taxon>Heunggongvirae</taxon>
        <taxon>Uroviricota</taxon>
        <taxon>Caudoviricetes</taxon>
        <taxon>Peduoviridae</taxon>
        <taxon>Maltschvirus</taxon>
        <taxon>Maltschvirus maltsch</taxon>
    </lineage>
</organism>
<proteinExistence type="predicted"/>
<dbReference type="EMBL" id="LR796591">
    <property type="protein sequence ID" value="CAB4152643.1"/>
    <property type="molecule type" value="Genomic_DNA"/>
</dbReference>
<sequence length="69" mass="7816">MIYTADQLAKLGPCECGAKVIFREETEAVGRYSFSMRWECGRSSHSDGGSRCPKVKKEEPSDLRFLRVD</sequence>
<accession>A0A6J5N5T4</accession>